<gene>
    <name evidence="1" type="ORF">TJEJU_1750</name>
</gene>
<name>A0A238UAG2_9FLAO</name>
<keyword evidence="2" id="KW-1185">Reference proteome</keyword>
<protein>
    <submittedName>
        <fullName evidence="1">Uncharacterized protein</fullName>
    </submittedName>
</protein>
<proteinExistence type="predicted"/>
<accession>A0A238UAG2</accession>
<organism evidence="1 2">
    <name type="scientific">Tenacibaculum jejuense</name>
    <dbReference type="NCBI Taxonomy" id="584609"/>
    <lineage>
        <taxon>Bacteria</taxon>
        <taxon>Pseudomonadati</taxon>
        <taxon>Bacteroidota</taxon>
        <taxon>Flavobacteriia</taxon>
        <taxon>Flavobacteriales</taxon>
        <taxon>Flavobacteriaceae</taxon>
        <taxon>Tenacibaculum</taxon>
    </lineage>
</organism>
<evidence type="ECO:0000313" key="2">
    <source>
        <dbReference type="Proteomes" id="UP000215214"/>
    </source>
</evidence>
<dbReference type="Proteomes" id="UP000215214">
    <property type="component" value="Chromosome TJEJU"/>
</dbReference>
<reference evidence="1 2" key="1">
    <citation type="submission" date="2017-07" db="EMBL/GenBank/DDBJ databases">
        <authorList>
            <person name="Sun Z.S."/>
            <person name="Albrecht U."/>
            <person name="Echele G."/>
            <person name="Lee C.C."/>
        </authorList>
    </citation>
    <scope>NUCLEOTIDE SEQUENCE [LARGE SCALE GENOMIC DNA]</scope>
    <source>
        <strain evidence="2">type strain: KCTC 22618</strain>
    </source>
</reference>
<dbReference type="OrthoDB" id="9789123at2"/>
<dbReference type="EMBL" id="LT899436">
    <property type="protein sequence ID" value="SNR15464.1"/>
    <property type="molecule type" value="Genomic_DNA"/>
</dbReference>
<evidence type="ECO:0000313" key="1">
    <source>
        <dbReference type="EMBL" id="SNR15464.1"/>
    </source>
</evidence>
<sequence length="103" mass="12108">MKGVLSKVFTTISIKGIVGNSKTDVYYKNNETSVLKILKLDIFNLHEKLPAWILKIPYELLNRMNRKKLLEQYKSEVIDMNSEDYTLHSYSEQTLDFFCVLEK</sequence>
<dbReference type="KEGG" id="tje:TJEJU_1750"/>
<dbReference type="AlphaFoldDB" id="A0A238UAG2"/>
<dbReference type="RefSeq" id="WP_095071215.1">
    <property type="nucleotide sequence ID" value="NZ_LT899436.1"/>
</dbReference>